<proteinExistence type="predicted"/>
<reference evidence="1" key="1">
    <citation type="submission" date="2020-04" db="EMBL/GenBank/DDBJ databases">
        <authorList>
            <person name="Chiriac C."/>
            <person name="Salcher M."/>
            <person name="Ghai R."/>
            <person name="Kavagutti S V."/>
        </authorList>
    </citation>
    <scope>NUCLEOTIDE SEQUENCE</scope>
</reference>
<gene>
    <name evidence="1" type="ORF">UFOVP77_18</name>
</gene>
<dbReference type="Pfam" id="PF21190">
    <property type="entry name" value="Bbp16"/>
    <property type="match status" value="1"/>
</dbReference>
<accession>A0A6J5KWD5</accession>
<evidence type="ECO:0000313" key="1">
    <source>
        <dbReference type="EMBL" id="CAB4126744.1"/>
    </source>
</evidence>
<organism evidence="1">
    <name type="scientific">uncultured Caudovirales phage</name>
    <dbReference type="NCBI Taxonomy" id="2100421"/>
    <lineage>
        <taxon>Viruses</taxon>
        <taxon>Duplodnaviria</taxon>
        <taxon>Heunggongvirae</taxon>
        <taxon>Uroviricota</taxon>
        <taxon>Caudoviricetes</taxon>
        <taxon>Peduoviridae</taxon>
        <taxon>Maltschvirus</taxon>
        <taxon>Maltschvirus maltsch</taxon>
    </lineage>
</organism>
<name>A0A6J5KWD5_9CAUD</name>
<dbReference type="InterPro" id="IPR048922">
    <property type="entry name" value="Bbp16"/>
</dbReference>
<sequence length="144" mass="14828">MITDKLLRVSTDQALTTTAVSTDTIDLSIARDIGEGDDLFMNFAVTTALAGGTSVKFEVIGATNAALSSGVVVLGSSDAVVTASLVAGYNTAVRINPQIASTGQRYLGARYTISGTYTSGAVTADIVMDIQDGKKFYASGFTVV</sequence>
<dbReference type="EMBL" id="LR796206">
    <property type="protein sequence ID" value="CAB4126744.1"/>
    <property type="molecule type" value="Genomic_DNA"/>
</dbReference>
<dbReference type="Gene3D" id="2.60.120.1110">
    <property type="match status" value="1"/>
</dbReference>
<protein>
    <submittedName>
        <fullName evidence="1">Uncharacterized protein</fullName>
    </submittedName>
</protein>